<dbReference type="SMART" id="SM01294">
    <property type="entry name" value="PKS_PP_betabranch"/>
    <property type="match status" value="1"/>
</dbReference>
<feature type="domain" description="Ketosynthase family 3 (KS3)" evidence="14">
    <location>
        <begin position="1158"/>
        <end position="1595"/>
    </location>
</feature>
<proteinExistence type="inferred from homology"/>
<evidence type="ECO:0000259" key="14">
    <source>
        <dbReference type="PROSITE" id="PS52004"/>
    </source>
</evidence>
<dbReference type="SMART" id="SM00826">
    <property type="entry name" value="PKS_DH"/>
    <property type="match status" value="1"/>
</dbReference>
<keyword evidence="6" id="KW-0596">Phosphopantetheine</keyword>
<evidence type="ECO:0000313" key="17">
    <source>
        <dbReference type="Proteomes" id="UP001597343"/>
    </source>
</evidence>
<dbReference type="InterPro" id="IPR006162">
    <property type="entry name" value="Ppantetheine_attach_site"/>
</dbReference>
<dbReference type="Gene3D" id="3.30.559.10">
    <property type="entry name" value="Chloramphenicol acetyltransferase-like domain"/>
    <property type="match status" value="1"/>
</dbReference>
<dbReference type="InterPro" id="IPR010071">
    <property type="entry name" value="AA_adenyl_dom"/>
</dbReference>
<dbReference type="InterPro" id="IPR042104">
    <property type="entry name" value="PKS_dehydratase_sf"/>
</dbReference>
<evidence type="ECO:0000256" key="3">
    <source>
        <dbReference type="ARBA" id="ARBA00004496"/>
    </source>
</evidence>
<dbReference type="Gene3D" id="1.10.1200.10">
    <property type="entry name" value="ACP-like"/>
    <property type="match status" value="1"/>
</dbReference>
<evidence type="ECO:0000256" key="9">
    <source>
        <dbReference type="ARBA" id="ARBA00022679"/>
    </source>
</evidence>
<dbReference type="InterPro" id="IPR020841">
    <property type="entry name" value="PKS_Beta-ketoAc_synthase_dom"/>
</dbReference>
<comment type="pathway">
    <text evidence="4">Antibiotic biosynthesis; bacillaene biosynthesis.</text>
</comment>
<keyword evidence="8" id="KW-0597">Phosphoprotein</keyword>
<dbReference type="InterPro" id="IPR009081">
    <property type="entry name" value="PP-bd_ACP"/>
</dbReference>
<dbReference type="Pfam" id="PF00501">
    <property type="entry name" value="AMP-binding"/>
    <property type="match status" value="1"/>
</dbReference>
<dbReference type="InterPro" id="IPR016039">
    <property type="entry name" value="Thiolase-like"/>
</dbReference>
<dbReference type="InterPro" id="IPR014031">
    <property type="entry name" value="Ketoacyl_synth_C"/>
</dbReference>
<dbReference type="CDD" id="cd00833">
    <property type="entry name" value="PKS"/>
    <property type="match status" value="1"/>
</dbReference>
<dbReference type="InterPro" id="IPR020806">
    <property type="entry name" value="PKS_PP-bd"/>
</dbReference>
<comment type="function">
    <text evidence="2">Involved in some intermediate steps for the synthesis of the antibiotic polyketide bacillaene which is involved in secondary metabolism.</text>
</comment>
<evidence type="ECO:0000256" key="4">
    <source>
        <dbReference type="ARBA" id="ARBA00004789"/>
    </source>
</evidence>
<evidence type="ECO:0000256" key="6">
    <source>
        <dbReference type="ARBA" id="ARBA00022450"/>
    </source>
</evidence>
<dbReference type="SUPFAM" id="SSF47336">
    <property type="entry name" value="ACP-like"/>
    <property type="match status" value="1"/>
</dbReference>
<keyword evidence="7" id="KW-0963">Cytoplasm</keyword>
<accession>A0ABW4ZTZ9</accession>
<sequence>MTYRLSREEVFRRVADQQMTMQEAKQHLMRLEQAPAPTDQSPVADSFPLSEGQKALWIVHQMAPDTYAYNVPVAFYVQRTINTAALKRALQRLIDRHPSLRTVFRQQAGEPMQSIQPDQKLSYRQVEVTPAGEPDVLRRVQEEARQPFSLKDGPLFQTILFWRSPPKPHILLFRFHHLIFDGVSLQNFLQDLKAFYQAETFGTEILLTEQESTYRDYVEWQRKMLAGAEGERHRRYWQQQLRGLEPLDLHADKPRAAVATYRGKTHPFAIDAALTDRLQELALAQNQTLFTILLTAYQVLLFTYSRQEEFAVGTPMVGRPNSASESLIGYFVNMVPIRCRVEAATSFLDLVKQVHGTLLDAFEHSQYPAFLMVKESGDNSLFQATFHFQSWVKELVQGQAAGESFLLDMVKSVHQEGEFELSLEVYQQAERCELLFKYNPDRFESATIEQMARQYRQLLLDLVEHADRPISELNMLSAEEEHQVLVTWNQTAADSPELPIHKLIEEQAQQTPDSIAVIYEGQSLTYLELAERSEQLAIYLQSLGVGRGTIVGIFIEPCLEMMVALLGVMKAGATYVPFDPTSPPDRLQYMMEDTALPVLLTRDEMMQRLPTHSVRAVRLDRDWSEVETVASGVRASGGAIVLPAVNSDDIAYLIYTSGSTGKPKGVQVYHRGLTNVIWSMSESPGCTAADHVLALTTICFDIAAVELYMPLIKGGRVELLPSSYAKDGRKLRRKIEATEATIVQATPATWQMLISAEWEQKKRFKAITAGEPLSSELAEKIVERVDQFWNQYGPTENSIYTTIDQVRAGERITIGRPIHNNQLYILDENRRPVPIGVPGELYIGGHGVAKGYLNQPDLNSKSFVPNLFSSDPESKLYRTGDLVRYLPDGRVDYLGRIDQQVKLNGYRIELGEIEAVQRKLPHCQEVVVVLREDSPGHKRLVTFLVEHPDAPAAAQQQRKDALKKWLPAYMIPSSFVLLRSLPMTLSRKVDRKLLASMSLKQIEKEFGASAVAPDRQSADEAEAQSFADDAFLQLIERDVAAIVAAVLDVAVHEIELETHFGEYGFDSIRFTTLSVKLDQKYSFEVSPALFYEFSTVRALSRYLWQEHRSTLQEIYQAQLPKAPQGQNRASQQTAYADAPNASKREPSIERSSSAAGIEEPVAIVGIAGSLPNSSDLGQFWEHLKAGHHLVEEIPPDRWDWREFFGDPTKEDHKTNSRWGGFLRDVDAFDAPFFGISPREAELMDPQQRLLLEVAWRAIEDSGHKPSDYAGSATGVYIGITANDYAELVRESGRNIEAHTMSGVSRTLVANRLSYLLNLTGPSVAIDTACSSSLVALHHAVSAIRHGQCEAAIVGGVNLLLSPIPYVALSKNGMLSPDGTCKAFGQDANGYVRGEGVIAMMLKPLRQAEADGDPIYAVIRGSAENHGGRTNSLTAPNPNAQTELIVEAWTQANIDPRTISYVEAHGTGTSLGDPIEINGLKRAFDQLYKLADRPFSGQPHCGIGSVKSNVGHLEASAGLAGLLKVVLAMKHQTLPASLHVEALNPYIDLSGTPFYIVSETQRWEPLRDEQNRALPRRAGVSSFGFGGANAHVVVEEYLRAPMADRSAEPQIILLSAKNEERLNVYASNLLDSLTSIAAGSESLADFAYTLQVGREAMEVRLALIVNSFEELRQALTEYVGGQKQTVPQFSGTVKKSLSHIGLLVEGPEGAEYMQIVLRDRKLSKLAQLWIAGVPLDWRLLHQDRKPRRLALPTYPFQKNRYWVTDGVQSERPIAASPVGGSLHPLIDSNESTLEEQVFKKVLRGTEFYLRDHVLGENMIVPGVAYLELARAGGQLASRRGAVRRLKGIVWARPILLQAEAIEMRISYYPDGEAVEFEVTTGSAEQKVLHAQGKVLYEQGAAATAYEPLDLDAIRERCTVSLSASDCYQLFASKGFAYGPSFLSMQELIGNRGEALSRLELPDVVVDRHEEYVLHPSLLDGALQTVLGLSGQTGSADDPVYLPFAIGEVEIVRSLTKVCFAYVTYAAQDHLSGNAVRKYNISIVDERGNHLVRIFDFTTRAYAEPKQADEKQRSTVWQSDPLLAELLQRVANGELDAEEADQLLEVMIDG</sequence>
<feature type="compositionally biased region" description="Polar residues" evidence="12">
    <location>
        <begin position="1124"/>
        <end position="1134"/>
    </location>
</feature>
<dbReference type="Gene3D" id="3.40.47.10">
    <property type="match status" value="1"/>
</dbReference>
<evidence type="ECO:0000256" key="8">
    <source>
        <dbReference type="ARBA" id="ARBA00022553"/>
    </source>
</evidence>
<dbReference type="Gene3D" id="3.30.559.30">
    <property type="entry name" value="Nonribosomal peptide synthetase, condensation domain"/>
    <property type="match status" value="1"/>
</dbReference>
<dbReference type="PROSITE" id="PS00012">
    <property type="entry name" value="PHOSPHOPANTETHEINE"/>
    <property type="match status" value="1"/>
</dbReference>
<evidence type="ECO:0000313" key="16">
    <source>
        <dbReference type="EMBL" id="MFD2168916.1"/>
    </source>
</evidence>
<name>A0ABW4ZTZ9_9BACL</name>
<feature type="active site" description="Proton acceptor; for dehydratase activity" evidence="11">
    <location>
        <position position="1811"/>
    </location>
</feature>
<dbReference type="SUPFAM" id="SSF52777">
    <property type="entry name" value="CoA-dependent acyltransferases"/>
    <property type="match status" value="2"/>
</dbReference>
<dbReference type="PROSITE" id="PS52019">
    <property type="entry name" value="PKS_MFAS_DH"/>
    <property type="match status" value="1"/>
</dbReference>
<dbReference type="Pfam" id="PF02801">
    <property type="entry name" value="Ketoacyl-synt_C"/>
    <property type="match status" value="1"/>
</dbReference>
<dbReference type="InterPro" id="IPR049551">
    <property type="entry name" value="PKS_DH_C"/>
</dbReference>
<dbReference type="PROSITE" id="PS52004">
    <property type="entry name" value="KS3_2"/>
    <property type="match status" value="1"/>
</dbReference>
<dbReference type="Pfam" id="PF21089">
    <property type="entry name" value="PKS_DH_N"/>
    <property type="match status" value="1"/>
</dbReference>
<dbReference type="SUPFAM" id="SSF53901">
    <property type="entry name" value="Thiolase-like"/>
    <property type="match status" value="1"/>
</dbReference>
<keyword evidence="10" id="KW-0677">Repeat</keyword>
<keyword evidence="9" id="KW-0808">Transferase</keyword>
<dbReference type="Proteomes" id="UP001597343">
    <property type="component" value="Unassembled WGS sequence"/>
</dbReference>
<dbReference type="PANTHER" id="PTHR43775:SF37">
    <property type="entry name" value="SI:DKEY-61P9.11"/>
    <property type="match status" value="1"/>
</dbReference>
<comment type="subcellular location">
    <subcellularLocation>
        <location evidence="3">Cytoplasm</location>
    </subcellularLocation>
</comment>
<dbReference type="PROSITE" id="PS50075">
    <property type="entry name" value="CARRIER"/>
    <property type="match status" value="1"/>
</dbReference>
<dbReference type="Gene3D" id="3.10.129.110">
    <property type="entry name" value="Polyketide synthase dehydratase"/>
    <property type="match status" value="1"/>
</dbReference>
<dbReference type="PANTHER" id="PTHR43775">
    <property type="entry name" value="FATTY ACID SYNTHASE"/>
    <property type="match status" value="1"/>
</dbReference>
<evidence type="ECO:0000256" key="11">
    <source>
        <dbReference type="PROSITE-ProRule" id="PRU01363"/>
    </source>
</evidence>
<feature type="region of interest" description="Disordered" evidence="12">
    <location>
        <begin position="1121"/>
        <end position="1153"/>
    </location>
</feature>
<evidence type="ECO:0000256" key="12">
    <source>
        <dbReference type="SAM" id="MobiDB-lite"/>
    </source>
</evidence>
<comment type="caution">
    <text evidence="16">The sequence shown here is derived from an EMBL/GenBank/DDBJ whole genome shotgun (WGS) entry which is preliminary data.</text>
</comment>
<dbReference type="Pfam" id="PF00550">
    <property type="entry name" value="PP-binding"/>
    <property type="match status" value="1"/>
</dbReference>
<dbReference type="Gene3D" id="1.10.1240.100">
    <property type="match status" value="1"/>
</dbReference>
<dbReference type="Pfam" id="PF00109">
    <property type="entry name" value="ketoacyl-synt"/>
    <property type="match status" value="1"/>
</dbReference>
<dbReference type="Pfam" id="PF14765">
    <property type="entry name" value="PS-DH"/>
    <property type="match status" value="1"/>
</dbReference>
<dbReference type="PROSITE" id="PS00606">
    <property type="entry name" value="KS3_1"/>
    <property type="match status" value="1"/>
</dbReference>
<dbReference type="SUPFAM" id="SSF56801">
    <property type="entry name" value="Acetyl-CoA synthetase-like"/>
    <property type="match status" value="1"/>
</dbReference>
<evidence type="ECO:0000256" key="5">
    <source>
        <dbReference type="ARBA" id="ARBA00006432"/>
    </source>
</evidence>
<comment type="similarity">
    <text evidence="5">Belongs to the ATP-dependent AMP-binding enzyme family.</text>
</comment>
<dbReference type="InterPro" id="IPR049900">
    <property type="entry name" value="PKS_mFAS_DH"/>
</dbReference>
<dbReference type="InterPro" id="IPR020845">
    <property type="entry name" value="AMP-binding_CS"/>
</dbReference>
<dbReference type="InterPro" id="IPR014030">
    <property type="entry name" value="Ketoacyl_synth_N"/>
</dbReference>
<dbReference type="SMART" id="SM00823">
    <property type="entry name" value="PKS_PP"/>
    <property type="match status" value="1"/>
</dbReference>
<evidence type="ECO:0000259" key="15">
    <source>
        <dbReference type="PROSITE" id="PS52019"/>
    </source>
</evidence>
<keyword evidence="17" id="KW-1185">Reference proteome</keyword>
<feature type="region of interest" description="C-terminal hotdog fold" evidence="11">
    <location>
        <begin position="1917"/>
        <end position="2066"/>
    </location>
</feature>
<evidence type="ECO:0000256" key="7">
    <source>
        <dbReference type="ARBA" id="ARBA00022490"/>
    </source>
</evidence>
<evidence type="ECO:0000256" key="2">
    <source>
        <dbReference type="ARBA" id="ARBA00003299"/>
    </source>
</evidence>
<evidence type="ECO:0000256" key="1">
    <source>
        <dbReference type="ARBA" id="ARBA00001957"/>
    </source>
</evidence>
<dbReference type="InterPro" id="IPR045851">
    <property type="entry name" value="AMP-bd_C_sf"/>
</dbReference>
<feature type="active site" description="Proton donor; for dehydratase activity" evidence="11">
    <location>
        <position position="1978"/>
    </location>
</feature>
<gene>
    <name evidence="16" type="ORF">ACFSOY_02640</name>
</gene>
<feature type="domain" description="PKS/mFAS DH" evidence="15">
    <location>
        <begin position="1782"/>
        <end position="2066"/>
    </location>
</feature>
<dbReference type="InterPro" id="IPR000873">
    <property type="entry name" value="AMP-dep_synth/lig_dom"/>
</dbReference>
<protein>
    <submittedName>
        <fullName evidence="16">Amino acid adenylation domain-containing protein</fullName>
    </submittedName>
</protein>
<dbReference type="InterPro" id="IPR020807">
    <property type="entry name" value="PKS_DH"/>
</dbReference>
<reference evidence="17" key="1">
    <citation type="journal article" date="2019" name="Int. J. Syst. Evol. Microbiol.">
        <title>The Global Catalogue of Microorganisms (GCM) 10K type strain sequencing project: providing services to taxonomists for standard genome sequencing and annotation.</title>
        <authorList>
            <consortium name="The Broad Institute Genomics Platform"/>
            <consortium name="The Broad Institute Genome Sequencing Center for Infectious Disease"/>
            <person name="Wu L."/>
            <person name="Ma J."/>
        </authorList>
    </citation>
    <scope>NUCLEOTIDE SEQUENCE [LARGE SCALE GENOMIC DNA]</scope>
    <source>
        <strain evidence="17">CGMCC 1.13574</strain>
    </source>
</reference>
<dbReference type="Gene3D" id="3.30.300.30">
    <property type="match status" value="1"/>
</dbReference>
<organism evidence="16 17">
    <name type="scientific">Tumebacillus lipolyticus</name>
    <dbReference type="NCBI Taxonomy" id="1280370"/>
    <lineage>
        <taxon>Bacteria</taxon>
        <taxon>Bacillati</taxon>
        <taxon>Bacillota</taxon>
        <taxon>Bacilli</taxon>
        <taxon>Bacillales</taxon>
        <taxon>Alicyclobacillaceae</taxon>
        <taxon>Tumebacillus</taxon>
    </lineage>
</organism>
<dbReference type="SMART" id="SM00825">
    <property type="entry name" value="PKS_KS"/>
    <property type="match status" value="1"/>
</dbReference>
<dbReference type="Pfam" id="PF00668">
    <property type="entry name" value="Condensation"/>
    <property type="match status" value="1"/>
</dbReference>
<dbReference type="InterPro" id="IPR018201">
    <property type="entry name" value="Ketoacyl_synth_AS"/>
</dbReference>
<comment type="cofactor">
    <cofactor evidence="1">
        <name>pantetheine 4'-phosphate</name>
        <dbReference type="ChEBI" id="CHEBI:47942"/>
    </cofactor>
</comment>
<dbReference type="RefSeq" id="WP_386043971.1">
    <property type="nucleotide sequence ID" value="NZ_JBHUIO010000002.1"/>
</dbReference>
<dbReference type="InterPro" id="IPR050091">
    <property type="entry name" value="PKS_NRPS_Biosynth_Enz"/>
</dbReference>
<dbReference type="InterPro" id="IPR036736">
    <property type="entry name" value="ACP-like_sf"/>
</dbReference>
<feature type="domain" description="Carrier" evidence="13">
    <location>
        <begin position="1030"/>
        <end position="1107"/>
    </location>
</feature>
<dbReference type="Gene3D" id="2.30.38.10">
    <property type="entry name" value="Luciferase, Domain 3"/>
    <property type="match status" value="1"/>
</dbReference>
<dbReference type="CDD" id="cd19531">
    <property type="entry name" value="LCL_NRPS-like"/>
    <property type="match status" value="1"/>
</dbReference>
<dbReference type="NCBIfam" id="TIGR01733">
    <property type="entry name" value="AA-adenyl-dom"/>
    <property type="match status" value="1"/>
</dbReference>
<dbReference type="InterPro" id="IPR054514">
    <property type="entry name" value="RhiE-like_linker"/>
</dbReference>
<dbReference type="InterPro" id="IPR049552">
    <property type="entry name" value="PKS_DH_N"/>
</dbReference>
<dbReference type="InterPro" id="IPR023213">
    <property type="entry name" value="CAT-like_dom_sf"/>
</dbReference>
<evidence type="ECO:0000256" key="10">
    <source>
        <dbReference type="ARBA" id="ARBA00022737"/>
    </source>
</evidence>
<dbReference type="EMBL" id="JBHUIO010000002">
    <property type="protein sequence ID" value="MFD2168916.1"/>
    <property type="molecule type" value="Genomic_DNA"/>
</dbReference>
<feature type="region of interest" description="N-terminal hotdog fold" evidence="11">
    <location>
        <begin position="1782"/>
        <end position="1900"/>
    </location>
</feature>
<dbReference type="InterPro" id="IPR001242">
    <property type="entry name" value="Condensation_dom"/>
</dbReference>
<evidence type="ECO:0000259" key="13">
    <source>
        <dbReference type="PROSITE" id="PS50075"/>
    </source>
</evidence>
<dbReference type="PROSITE" id="PS00455">
    <property type="entry name" value="AMP_BINDING"/>
    <property type="match status" value="1"/>
</dbReference>
<dbReference type="Gene3D" id="3.40.50.980">
    <property type="match status" value="2"/>
</dbReference>
<dbReference type="Pfam" id="PF22336">
    <property type="entry name" value="RhiE-like_linker"/>
    <property type="match status" value="1"/>
</dbReference>